<feature type="domain" description="Lipoyl-binding" evidence="4">
    <location>
        <begin position="2"/>
        <end position="77"/>
    </location>
</feature>
<evidence type="ECO:0000259" key="4">
    <source>
        <dbReference type="PROSITE" id="PS50968"/>
    </source>
</evidence>
<dbReference type="EMBL" id="FNOM01000011">
    <property type="protein sequence ID" value="SDX58956.1"/>
    <property type="molecule type" value="Genomic_DNA"/>
</dbReference>
<dbReference type="PROSITE" id="PS00189">
    <property type="entry name" value="LIPOYL"/>
    <property type="match status" value="2"/>
</dbReference>
<dbReference type="OrthoDB" id="9804723at2"/>
<dbReference type="InterPro" id="IPR000089">
    <property type="entry name" value="Biotin_lipoyl"/>
</dbReference>
<dbReference type="InterPro" id="IPR003016">
    <property type="entry name" value="2-oxoA_DH_lipoyl-BS"/>
</dbReference>
<keyword evidence="6" id="KW-1185">Reference proteome</keyword>
<reference evidence="5 6" key="1">
    <citation type="submission" date="2016-10" db="EMBL/GenBank/DDBJ databases">
        <authorList>
            <person name="de Groot N.N."/>
        </authorList>
    </citation>
    <scope>NUCLEOTIDE SEQUENCE [LARGE SCALE GENOMIC DNA]</scope>
    <source>
        <strain evidence="5 6">CGMCC 1.8894</strain>
    </source>
</reference>
<evidence type="ECO:0000313" key="6">
    <source>
        <dbReference type="Proteomes" id="UP000198539"/>
    </source>
</evidence>
<keyword evidence="2" id="KW-0450">Lipoyl</keyword>
<dbReference type="SUPFAM" id="SSF51230">
    <property type="entry name" value="Single hybrid motif"/>
    <property type="match status" value="2"/>
</dbReference>
<evidence type="ECO:0000256" key="3">
    <source>
        <dbReference type="SAM" id="MobiDB-lite"/>
    </source>
</evidence>
<dbReference type="Pfam" id="PF00364">
    <property type="entry name" value="Biotin_lipoyl"/>
    <property type="match status" value="2"/>
</dbReference>
<dbReference type="RefSeq" id="WP_092891570.1">
    <property type="nucleotide sequence ID" value="NZ_CP061498.1"/>
</dbReference>
<dbReference type="CDD" id="cd06849">
    <property type="entry name" value="lipoyl_domain"/>
    <property type="match status" value="2"/>
</dbReference>
<dbReference type="GO" id="GO:0016740">
    <property type="term" value="F:transferase activity"/>
    <property type="evidence" value="ECO:0007669"/>
    <property type="project" value="UniProtKB-KW"/>
</dbReference>
<comment type="cofactor">
    <cofactor evidence="1">
        <name>(R)-lipoate</name>
        <dbReference type="ChEBI" id="CHEBI:83088"/>
    </cofactor>
</comment>
<dbReference type="PANTHER" id="PTHR23151">
    <property type="entry name" value="DIHYDROLIPOAMIDE ACETYL/SUCCINYL-TRANSFERASE-RELATED"/>
    <property type="match status" value="1"/>
</dbReference>
<dbReference type="STRING" id="564137.SAMN04488238_11115"/>
<dbReference type="PANTHER" id="PTHR23151:SF90">
    <property type="entry name" value="DIHYDROLIPOYLLYSINE-RESIDUE ACETYLTRANSFERASE COMPONENT OF PYRUVATE DEHYDROGENASE COMPLEX, MITOCHONDRIAL-RELATED"/>
    <property type="match status" value="1"/>
</dbReference>
<keyword evidence="5" id="KW-0670">Pyruvate</keyword>
<dbReference type="AlphaFoldDB" id="A0A1H3CY02"/>
<dbReference type="GO" id="GO:0045254">
    <property type="term" value="C:pyruvate dehydrogenase complex"/>
    <property type="evidence" value="ECO:0007669"/>
    <property type="project" value="InterPro"/>
</dbReference>
<gene>
    <name evidence="5" type="ORF">SAMN04488238_11115</name>
</gene>
<dbReference type="GO" id="GO:0006086">
    <property type="term" value="P:pyruvate decarboxylation to acetyl-CoA"/>
    <property type="evidence" value="ECO:0007669"/>
    <property type="project" value="InterPro"/>
</dbReference>
<dbReference type="InterPro" id="IPR045257">
    <property type="entry name" value="E2/Pdx1"/>
</dbReference>
<evidence type="ECO:0000313" key="5">
    <source>
        <dbReference type="EMBL" id="SDX58956.1"/>
    </source>
</evidence>
<dbReference type="PROSITE" id="PS50968">
    <property type="entry name" value="BIOTINYL_LIPOYL"/>
    <property type="match status" value="2"/>
</dbReference>
<keyword evidence="5" id="KW-0808">Transferase</keyword>
<feature type="region of interest" description="Disordered" evidence="3">
    <location>
        <begin position="196"/>
        <end position="248"/>
    </location>
</feature>
<organism evidence="5 6">
    <name type="scientific">Roseicitreum antarcticum</name>
    <dbReference type="NCBI Taxonomy" id="564137"/>
    <lineage>
        <taxon>Bacteria</taxon>
        <taxon>Pseudomonadati</taxon>
        <taxon>Pseudomonadota</taxon>
        <taxon>Alphaproteobacteria</taxon>
        <taxon>Rhodobacterales</taxon>
        <taxon>Paracoccaceae</taxon>
        <taxon>Roseicitreum</taxon>
    </lineage>
</organism>
<protein>
    <submittedName>
        <fullName evidence="5">Pyruvate dehydrogenase E2 component (Dihydrolipoamide acetyltransferase)</fullName>
    </submittedName>
</protein>
<name>A0A1H3CY02_9RHOB</name>
<dbReference type="Proteomes" id="UP000198539">
    <property type="component" value="Unassembled WGS sequence"/>
</dbReference>
<evidence type="ECO:0000256" key="1">
    <source>
        <dbReference type="ARBA" id="ARBA00001938"/>
    </source>
</evidence>
<accession>A0A1H3CY02</accession>
<feature type="compositionally biased region" description="Low complexity" evidence="3">
    <location>
        <begin position="85"/>
        <end position="98"/>
    </location>
</feature>
<dbReference type="InterPro" id="IPR011053">
    <property type="entry name" value="Single_hybrid_motif"/>
</dbReference>
<feature type="region of interest" description="Disordered" evidence="3">
    <location>
        <begin position="78"/>
        <end position="102"/>
    </location>
</feature>
<evidence type="ECO:0000256" key="2">
    <source>
        <dbReference type="ARBA" id="ARBA00022823"/>
    </source>
</evidence>
<proteinExistence type="predicted"/>
<feature type="domain" description="Lipoyl-binding" evidence="4">
    <location>
        <begin position="109"/>
        <end position="184"/>
    </location>
</feature>
<sequence>MPHDVTMPQLGMAQDAGKIVSWLKAPGDKVAKGDALFEVETDKATMEIEAQASGFLTGVSAVEGEDVPVGAVIARISDSAEDDTSPAPAAPSRPATDANGDADVALPEGRAVTMPQLGMAQDFGMLVSWQKAPGDAVAVDDVLFEVETDKSTMEVPAGASGYLAATLAEAGDEVPVGTTVAIISADKPASPVARALSAAPAAAEKSAPSKTPAQPDATAPAQSRAEVATTKPQSQPAPPAGARVLASPKTRRLALQEGLDLTRLVAAGHPQPFHVRDLETLRAMPRAGTPATSAPAACSLTASVATDGFAGFADWAADAHGLTDADALLAGLAGAGLAAPCTITVERLGRSRSYTVPAGRSLASVTPCEDAPDLVLRDLRGTPLRSVSMGAGDVPALTLMDAPGGLNLTLECSAAQMDAQAAIALLTQFAGGMEQPLRHLL</sequence>
<feature type="compositionally biased region" description="Low complexity" evidence="3">
    <location>
        <begin position="196"/>
        <end position="222"/>
    </location>
</feature>
<dbReference type="Gene3D" id="2.40.50.100">
    <property type="match status" value="2"/>
</dbReference>